<dbReference type="InterPro" id="IPR011032">
    <property type="entry name" value="GroES-like_sf"/>
</dbReference>
<keyword evidence="1" id="KW-0521">NADP</keyword>
<evidence type="ECO:0000256" key="1">
    <source>
        <dbReference type="ARBA" id="ARBA00022857"/>
    </source>
</evidence>
<dbReference type="PANTHER" id="PTHR44154:SF1">
    <property type="entry name" value="QUINONE OXIDOREDUCTASE"/>
    <property type="match status" value="1"/>
</dbReference>
<dbReference type="Pfam" id="PF00107">
    <property type="entry name" value="ADH_zinc_N"/>
    <property type="match status" value="1"/>
</dbReference>
<dbReference type="Pfam" id="PF08240">
    <property type="entry name" value="ADH_N"/>
    <property type="match status" value="1"/>
</dbReference>
<dbReference type="InterPro" id="IPR051603">
    <property type="entry name" value="Zinc-ADH_QOR/CCCR"/>
</dbReference>
<dbReference type="Gene3D" id="3.90.180.10">
    <property type="entry name" value="Medium-chain alcohol dehydrogenases, catalytic domain"/>
    <property type="match status" value="1"/>
</dbReference>
<dbReference type="InterPro" id="IPR013149">
    <property type="entry name" value="ADH-like_C"/>
</dbReference>
<dbReference type="Gene3D" id="3.40.50.720">
    <property type="entry name" value="NAD(P)-binding Rossmann-like Domain"/>
    <property type="match status" value="1"/>
</dbReference>
<dbReference type="SMART" id="SM00829">
    <property type="entry name" value="PKS_ER"/>
    <property type="match status" value="1"/>
</dbReference>
<evidence type="ECO:0000259" key="2">
    <source>
        <dbReference type="SMART" id="SM00829"/>
    </source>
</evidence>
<dbReference type="PANTHER" id="PTHR44154">
    <property type="entry name" value="QUINONE OXIDOREDUCTASE"/>
    <property type="match status" value="1"/>
</dbReference>
<organism evidence="3 4">
    <name type="scientific">Rhizobium miluonense</name>
    <dbReference type="NCBI Taxonomy" id="411945"/>
    <lineage>
        <taxon>Bacteria</taxon>
        <taxon>Pseudomonadati</taxon>
        <taxon>Pseudomonadota</taxon>
        <taxon>Alphaproteobacteria</taxon>
        <taxon>Hyphomicrobiales</taxon>
        <taxon>Rhizobiaceae</taxon>
        <taxon>Rhizobium/Agrobacterium group</taxon>
        <taxon>Rhizobium</taxon>
    </lineage>
</organism>
<name>A0A1C3WRI0_9HYPH</name>
<dbReference type="Proteomes" id="UP000199435">
    <property type="component" value="Unassembled WGS sequence"/>
</dbReference>
<dbReference type="GO" id="GO:0016491">
    <property type="term" value="F:oxidoreductase activity"/>
    <property type="evidence" value="ECO:0007669"/>
    <property type="project" value="InterPro"/>
</dbReference>
<protein>
    <submittedName>
        <fullName evidence="3">NADPH:quinone reductase</fullName>
    </submittedName>
</protein>
<dbReference type="AlphaFoldDB" id="A0A1C3WRI0"/>
<dbReference type="SUPFAM" id="SSF51735">
    <property type="entry name" value="NAD(P)-binding Rossmann-fold domains"/>
    <property type="match status" value="1"/>
</dbReference>
<dbReference type="SUPFAM" id="SSF50129">
    <property type="entry name" value="GroES-like"/>
    <property type="match status" value="1"/>
</dbReference>
<accession>A0A1C3WRI0</accession>
<dbReference type="RefSeq" id="WP_092854060.1">
    <property type="nucleotide sequence ID" value="NZ_FMAH01000037.1"/>
</dbReference>
<dbReference type="InterPro" id="IPR036291">
    <property type="entry name" value="NAD(P)-bd_dom_sf"/>
</dbReference>
<gene>
    <name evidence="3" type="ORF">GA0061102_103757</name>
</gene>
<evidence type="ECO:0000313" key="3">
    <source>
        <dbReference type="EMBL" id="SCB42570.1"/>
    </source>
</evidence>
<proteinExistence type="predicted"/>
<dbReference type="InterPro" id="IPR013154">
    <property type="entry name" value="ADH-like_N"/>
</dbReference>
<dbReference type="STRING" id="411945.GA0061102_103757"/>
<sequence length="314" mass="32842">MKALRFEQFGTPDVLVHRDIPVPALNAGEVLVKVHAAAINPSDVKIVSGLFGGSVPRTPGRDFAGVVVEGVLAGKDVWGSGAGFGFRRDGAHAEYVVLPASWLSEKPAGLSMVEAAAVGAPFITAWHALVDVGSLKAGETLLITGGLGAVGRAAIQIARHLGARTIVAARGKAVSEADETIDISKKDLPEAVRALTWGKGADVVLDAVGGPLFEPALKSLALGGRQLVITSVGQKRVEFDLADFYHNRSKLLGVDTAKLTGEEIAGLLDKLKVAFDGASFKKPPVRPWRFDQAADAYRSTATGEAAEKNVLVMP</sequence>
<keyword evidence="4" id="KW-1185">Reference proteome</keyword>
<reference evidence="4" key="1">
    <citation type="submission" date="2016-08" db="EMBL/GenBank/DDBJ databases">
        <authorList>
            <person name="Varghese N."/>
            <person name="Submissions Spin"/>
        </authorList>
    </citation>
    <scope>NUCLEOTIDE SEQUENCE [LARGE SCALE GENOMIC DNA]</scope>
    <source>
        <strain evidence="4">HAMBI 2971</strain>
    </source>
</reference>
<dbReference type="OrthoDB" id="7355832at2"/>
<dbReference type="InterPro" id="IPR020843">
    <property type="entry name" value="ER"/>
</dbReference>
<dbReference type="EMBL" id="FMAH01000037">
    <property type="protein sequence ID" value="SCB42570.1"/>
    <property type="molecule type" value="Genomic_DNA"/>
</dbReference>
<feature type="domain" description="Enoyl reductase (ER)" evidence="2">
    <location>
        <begin position="10"/>
        <end position="311"/>
    </location>
</feature>
<evidence type="ECO:0000313" key="4">
    <source>
        <dbReference type="Proteomes" id="UP000199435"/>
    </source>
</evidence>